<dbReference type="OrthoDB" id="6692864at2759"/>
<comment type="cofactor">
    <cofactor evidence="3 27 28">
        <name>heme</name>
        <dbReference type="ChEBI" id="CHEBI:30413"/>
    </cofactor>
</comment>
<evidence type="ECO:0000256" key="2">
    <source>
        <dbReference type="ARBA" id="ARBA00001719"/>
    </source>
</evidence>
<feature type="binding site" evidence="29">
    <location>
        <position position="106"/>
    </location>
    <ligand>
        <name>substrate</name>
    </ligand>
</feature>
<dbReference type="GO" id="GO:0004497">
    <property type="term" value="F:monooxygenase activity"/>
    <property type="evidence" value="ECO:0007669"/>
    <property type="project" value="InterPro"/>
</dbReference>
<dbReference type="EC" id="5.3.99.4" evidence="6"/>
<keyword evidence="30" id="KW-0732">Signal</keyword>
<feature type="signal peptide" evidence="30">
    <location>
        <begin position="1"/>
        <end position="21"/>
    </location>
</feature>
<evidence type="ECO:0000256" key="23">
    <source>
        <dbReference type="ARBA" id="ARBA00023239"/>
    </source>
</evidence>
<dbReference type="GO" id="GO:0020037">
    <property type="term" value="F:heme binding"/>
    <property type="evidence" value="ECO:0007669"/>
    <property type="project" value="InterPro"/>
</dbReference>
<dbReference type="GO" id="GO:0001516">
    <property type="term" value="P:prostaglandin biosynthetic process"/>
    <property type="evidence" value="ECO:0007669"/>
    <property type="project" value="UniProtKB-KW"/>
</dbReference>
<dbReference type="InterPro" id="IPR001128">
    <property type="entry name" value="Cyt_P450"/>
</dbReference>
<keyword evidence="9" id="KW-0644">Prostaglandin metabolism</keyword>
<evidence type="ECO:0000256" key="27">
    <source>
        <dbReference type="PIRNR" id="PIRNR000047"/>
    </source>
</evidence>
<dbReference type="InterPro" id="IPR002403">
    <property type="entry name" value="Cyt_P450_E_grp-IV"/>
</dbReference>
<evidence type="ECO:0000256" key="25">
    <source>
        <dbReference type="ARBA" id="ARBA00033404"/>
    </source>
</evidence>
<dbReference type="AlphaFoldDB" id="A0A2I4B9W6"/>
<evidence type="ECO:0000256" key="6">
    <source>
        <dbReference type="ARBA" id="ARBA00012204"/>
    </source>
</evidence>
<keyword evidence="23" id="KW-0456">Lyase</keyword>
<evidence type="ECO:0000256" key="16">
    <source>
        <dbReference type="ARBA" id="ARBA00022832"/>
    </source>
</evidence>
<dbReference type="InParanoid" id="A0A2I4B9W6"/>
<evidence type="ECO:0000256" key="14">
    <source>
        <dbReference type="ARBA" id="ARBA00022723"/>
    </source>
</evidence>
<evidence type="ECO:0000256" key="3">
    <source>
        <dbReference type="ARBA" id="ARBA00001971"/>
    </source>
</evidence>
<dbReference type="STRING" id="52670.A0A2I4B9W6"/>
<comment type="catalytic activity">
    <reaction evidence="2">
        <text>a hydroperoxyeicosatetraenoate = an oxoeicosatetraenoate + H2O</text>
        <dbReference type="Rhea" id="RHEA:55556"/>
        <dbReference type="ChEBI" id="CHEBI:15377"/>
        <dbReference type="ChEBI" id="CHEBI:59720"/>
        <dbReference type="ChEBI" id="CHEBI:131859"/>
        <dbReference type="EC" id="4.2.1.152"/>
    </reaction>
    <physiologicalReaction direction="left-to-right" evidence="2">
        <dbReference type="Rhea" id="RHEA:55557"/>
    </physiologicalReaction>
</comment>
<evidence type="ECO:0000313" key="32">
    <source>
        <dbReference type="RefSeq" id="XP_013864493.1"/>
    </source>
</evidence>
<dbReference type="Gene3D" id="1.10.630.10">
    <property type="entry name" value="Cytochrome P450"/>
    <property type="match status" value="1"/>
</dbReference>
<proteinExistence type="inferred from homology"/>
<evidence type="ECO:0000256" key="13">
    <source>
        <dbReference type="ARBA" id="ARBA00022692"/>
    </source>
</evidence>
<dbReference type="PANTHER" id="PTHR24306:SF4">
    <property type="entry name" value="PROSTACYCLIN SYNTHASE"/>
    <property type="match status" value="1"/>
</dbReference>
<sequence>MIWIFPLLVLLYLTLTRRWRSKNEPPLDQGLIPWLGHALEFGKDVPKFINRMKLKHGNIFTVRVAGRYVTLLLDPHSYDAVINDSDSLDFSPYAQVLMRRIFNLELPLQQPAKAKAMMTRHFLGMNLSTLNSTMSRHLRSLLKSEMLHNQRNWKEEGLFNLSYGLLFKAGYLTLFGGEQNNNKPDPSKVYEEYRKFDDLLCKLARGTLKAEEKKAAQTVQTRLWELLAPAGLTDDSGSDTWLHAYRQLLQEDGVDEETQRKAMLMQLWASQGNVGPAAFWLLGYLLTNPEALVAVKREFGQLSQMEDSGTPLLDRPMNTPVFDSVLEETLRLTAAPFITREVVQDKILSMADGQEYLLRKGDRVCLFPFISPQMDPEIYREPQKFKYDRFMNKDGSVKKDFYKGGKRLKYYTMPWGAGANGCVGKQFAINAIRKFVYMLLTNYDLELCEPNAQMPEINASRYGFGMLQPEGDLLIRYKPRNTQQ</sequence>
<evidence type="ECO:0000256" key="18">
    <source>
        <dbReference type="ARBA" id="ARBA00023004"/>
    </source>
</evidence>
<dbReference type="GO" id="GO:0016705">
    <property type="term" value="F:oxidoreductase activity, acting on paired donors, with incorporation or reduction of molecular oxygen"/>
    <property type="evidence" value="ECO:0007669"/>
    <property type="project" value="InterPro"/>
</dbReference>
<keyword evidence="13" id="KW-0812">Transmembrane</keyword>
<evidence type="ECO:0000256" key="19">
    <source>
        <dbReference type="ARBA" id="ARBA00023098"/>
    </source>
</evidence>
<evidence type="ECO:0000313" key="31">
    <source>
        <dbReference type="Proteomes" id="UP000192220"/>
    </source>
</evidence>
<keyword evidence="14 27" id="KW-0479">Metal-binding</keyword>
<dbReference type="FunFam" id="1.10.630.10:FF:000025">
    <property type="entry name" value="Prostaglandin I2 (prostacyclin) synthase"/>
    <property type="match status" value="1"/>
</dbReference>
<evidence type="ECO:0000256" key="21">
    <source>
        <dbReference type="ARBA" id="ARBA00023160"/>
    </source>
</evidence>
<feature type="chain" id="PRO_5014124293" description="Prostacyclin synthase" evidence="30">
    <location>
        <begin position="22"/>
        <end position="484"/>
    </location>
</feature>
<dbReference type="KEGG" id="alim:106517980"/>
<comment type="function">
    <text evidence="26">Catalyzes the biosynthesis and metabolism of eicosanoids. Catalyzes the isomerization of prostaglandin H2 to prostacyclin (= prostaglandin I2), a potent mediator of vasodilation and inhibitor of platelet aggregation. Additionally, displays dehydratase activity, toward hydroperoxyeicosatetraenoates (HPETEs), especially toward (15S)-hydroperoxy-(5Z,8Z,11Z,13E)-eicosatetraenoate (15(S)-HPETE).</text>
</comment>
<evidence type="ECO:0000256" key="15">
    <source>
        <dbReference type="ARBA" id="ARBA00022824"/>
    </source>
</evidence>
<evidence type="ECO:0000256" key="30">
    <source>
        <dbReference type="SAM" id="SignalP"/>
    </source>
</evidence>
<feature type="binding site" evidence="29">
    <location>
        <position position="273"/>
    </location>
    <ligand>
        <name>substrate</name>
    </ligand>
</feature>
<keyword evidence="12 27" id="KW-0349">Heme</keyword>
<dbReference type="EC" id="4.2.1.152" evidence="7"/>
<comment type="catalytic activity">
    <reaction evidence="1">
        <text>prostaglandin H2 = prostaglandin I2</text>
        <dbReference type="Rhea" id="RHEA:23580"/>
        <dbReference type="ChEBI" id="CHEBI:57403"/>
        <dbReference type="ChEBI" id="CHEBI:57405"/>
        <dbReference type="EC" id="5.3.99.4"/>
    </reaction>
    <physiologicalReaction direction="left-to-right" evidence="1">
        <dbReference type="Rhea" id="RHEA:23581"/>
    </physiologicalReaction>
</comment>
<keyword evidence="31" id="KW-1185">Reference proteome</keyword>
<keyword evidence="10" id="KW-0444">Lipid biosynthesis</keyword>
<evidence type="ECO:0000256" key="7">
    <source>
        <dbReference type="ARBA" id="ARBA00013084"/>
    </source>
</evidence>
<dbReference type="GO" id="GO:0005789">
    <property type="term" value="C:endoplasmic reticulum membrane"/>
    <property type="evidence" value="ECO:0007669"/>
    <property type="project" value="UniProtKB-SubCell"/>
</dbReference>
<dbReference type="RefSeq" id="XP_013864493.1">
    <property type="nucleotide sequence ID" value="XM_014009039.1"/>
</dbReference>
<feature type="binding site" evidence="29">
    <location>
        <position position="100"/>
    </location>
    <ligand>
        <name>substrate</name>
    </ligand>
</feature>
<keyword evidence="20 27" id="KW-0472">Membrane</keyword>
<comment type="subcellular location">
    <subcellularLocation>
        <location evidence="4">Endoplasmic reticulum membrane</location>
        <topology evidence="4">Single-pass membrane protein</topology>
    </subcellularLocation>
</comment>
<evidence type="ECO:0000256" key="29">
    <source>
        <dbReference type="PIRSR" id="PIRSR000047-2"/>
    </source>
</evidence>
<comment type="similarity">
    <text evidence="5 27">Belongs to the cytochrome P450 family.</text>
</comment>
<evidence type="ECO:0000256" key="20">
    <source>
        <dbReference type="ARBA" id="ARBA00023136"/>
    </source>
</evidence>
<evidence type="ECO:0000256" key="24">
    <source>
        <dbReference type="ARBA" id="ARBA00031205"/>
    </source>
</evidence>
<evidence type="ECO:0000256" key="8">
    <source>
        <dbReference type="ARBA" id="ARBA00017409"/>
    </source>
</evidence>
<evidence type="ECO:0000256" key="4">
    <source>
        <dbReference type="ARBA" id="ARBA00004389"/>
    </source>
</evidence>
<evidence type="ECO:0000256" key="12">
    <source>
        <dbReference type="ARBA" id="ARBA00022617"/>
    </source>
</evidence>
<keyword evidence="15 27" id="KW-0256">Endoplasmic reticulum</keyword>
<evidence type="ECO:0000256" key="11">
    <source>
        <dbReference type="ARBA" id="ARBA00022585"/>
    </source>
</evidence>
<name>A0A2I4B9W6_AUSLI</name>
<keyword evidence="22" id="KW-0413">Isomerase</keyword>
<keyword evidence="17" id="KW-1133">Transmembrane helix</keyword>
<dbReference type="InterPro" id="IPR036396">
    <property type="entry name" value="Cyt_P450_sf"/>
</dbReference>
<keyword evidence="21" id="KW-0275">Fatty acid biosynthesis</keyword>
<protein>
    <recommendedName>
        <fullName evidence="8">Prostacyclin synthase</fullName>
        <ecNumber evidence="7">4.2.1.152</ecNumber>
        <ecNumber evidence="6">5.3.99.4</ecNumber>
    </recommendedName>
    <alternativeName>
        <fullName evidence="25">Hydroperoxy icosatetraenoate dehydratase</fullName>
    </alternativeName>
    <alternativeName>
        <fullName evidence="24">Prostaglandin I2 synthase</fullName>
    </alternativeName>
</protein>
<keyword evidence="16" id="KW-0276">Fatty acid metabolism</keyword>
<keyword evidence="11" id="KW-0643">Prostaglandin biosynthesis</keyword>
<feature type="binding site" description="axial binding residue" evidence="28">
    <location>
        <position position="422"/>
    </location>
    <ligand>
        <name>heme</name>
        <dbReference type="ChEBI" id="CHEBI:30413"/>
    </ligand>
    <ligandPart>
        <name>Fe</name>
        <dbReference type="ChEBI" id="CHEBI:18248"/>
    </ligandPart>
</feature>
<dbReference type="SUPFAM" id="SSF48264">
    <property type="entry name" value="Cytochrome P450"/>
    <property type="match status" value="1"/>
</dbReference>
<gene>
    <name evidence="32" type="primary">LOC106517980</name>
</gene>
<evidence type="ECO:0000256" key="10">
    <source>
        <dbReference type="ARBA" id="ARBA00022516"/>
    </source>
</evidence>
<evidence type="ECO:0000256" key="5">
    <source>
        <dbReference type="ARBA" id="ARBA00010617"/>
    </source>
</evidence>
<evidence type="ECO:0000256" key="1">
    <source>
        <dbReference type="ARBA" id="ARBA00000463"/>
    </source>
</evidence>
<evidence type="ECO:0000256" key="9">
    <source>
        <dbReference type="ARBA" id="ARBA00022501"/>
    </source>
</evidence>
<dbReference type="GO" id="GO:0106256">
    <property type="term" value="F:hydroperoxy icosatetraenoate dehydratase activity"/>
    <property type="evidence" value="ECO:0007669"/>
    <property type="project" value="UniProtKB-EC"/>
</dbReference>
<keyword evidence="18 27" id="KW-0408">Iron</keyword>
<dbReference type="InterPro" id="IPR024204">
    <property type="entry name" value="Cyt_P450_CYP7A1-type"/>
</dbReference>
<keyword evidence="19" id="KW-0443">Lipid metabolism</keyword>
<reference evidence="32" key="1">
    <citation type="submission" date="2025-08" db="UniProtKB">
        <authorList>
            <consortium name="RefSeq"/>
        </authorList>
    </citation>
    <scope>IDENTIFICATION</scope>
    <source>
        <strain evidence="32">Quisiro</strain>
        <tissue evidence="32">Liver</tissue>
    </source>
</reference>
<evidence type="ECO:0000256" key="22">
    <source>
        <dbReference type="ARBA" id="ARBA00023235"/>
    </source>
</evidence>
<dbReference type="PRINTS" id="PR00465">
    <property type="entry name" value="EP450IV"/>
</dbReference>
<organism evidence="31 32">
    <name type="scientific">Austrofundulus limnaeus</name>
    <name type="common">Annual killifish</name>
    <dbReference type="NCBI Taxonomy" id="52670"/>
    <lineage>
        <taxon>Eukaryota</taxon>
        <taxon>Metazoa</taxon>
        <taxon>Chordata</taxon>
        <taxon>Craniata</taxon>
        <taxon>Vertebrata</taxon>
        <taxon>Euteleostomi</taxon>
        <taxon>Actinopterygii</taxon>
        <taxon>Neopterygii</taxon>
        <taxon>Teleostei</taxon>
        <taxon>Neoteleostei</taxon>
        <taxon>Acanthomorphata</taxon>
        <taxon>Ovalentaria</taxon>
        <taxon>Atherinomorphae</taxon>
        <taxon>Cyprinodontiformes</taxon>
        <taxon>Rivulidae</taxon>
        <taxon>Austrofundulus</taxon>
    </lineage>
</organism>
<dbReference type="Proteomes" id="UP000192220">
    <property type="component" value="Unplaced"/>
</dbReference>
<evidence type="ECO:0000256" key="28">
    <source>
        <dbReference type="PIRSR" id="PIRSR000047-1"/>
    </source>
</evidence>
<dbReference type="PANTHER" id="PTHR24306">
    <property type="match status" value="1"/>
</dbReference>
<dbReference type="PIRSF" id="PIRSF000047">
    <property type="entry name" value="Cytochrome_CYPVIIA1"/>
    <property type="match status" value="1"/>
</dbReference>
<dbReference type="GO" id="GO:0005506">
    <property type="term" value="F:iron ion binding"/>
    <property type="evidence" value="ECO:0007669"/>
    <property type="project" value="InterPro"/>
</dbReference>
<evidence type="ECO:0000256" key="26">
    <source>
        <dbReference type="ARBA" id="ARBA00045141"/>
    </source>
</evidence>
<feature type="binding site" evidence="29">
    <location>
        <position position="363"/>
    </location>
    <ligand>
        <name>substrate</name>
    </ligand>
</feature>
<dbReference type="Pfam" id="PF00067">
    <property type="entry name" value="p450"/>
    <property type="match status" value="1"/>
</dbReference>
<dbReference type="GO" id="GO:0008116">
    <property type="term" value="F:prostaglandin-I synthase activity"/>
    <property type="evidence" value="ECO:0007669"/>
    <property type="project" value="UniProtKB-EC"/>
</dbReference>
<evidence type="ECO:0000256" key="17">
    <source>
        <dbReference type="ARBA" id="ARBA00022989"/>
    </source>
</evidence>
<accession>A0A2I4B9W6</accession>